<feature type="chain" id="PRO_5041977391" evidence="1">
    <location>
        <begin position="22"/>
        <end position="163"/>
    </location>
</feature>
<comment type="caution">
    <text evidence="2">The sequence shown here is derived from an EMBL/GenBank/DDBJ whole genome shotgun (WGS) entry which is preliminary data.</text>
</comment>
<accession>A0AAD9IUE5</accession>
<gene>
    <name evidence="2" type="ORF">NP493_5408g00003</name>
</gene>
<keyword evidence="3" id="KW-1185">Reference proteome</keyword>
<dbReference type="InterPro" id="IPR011042">
    <property type="entry name" value="6-blade_b-propeller_TolB-like"/>
</dbReference>
<dbReference type="InterPro" id="IPR050778">
    <property type="entry name" value="Cueball_EGF_LRP_Nidogen"/>
</dbReference>
<dbReference type="AlphaFoldDB" id="A0AAD9IUE5"/>
<dbReference type="SUPFAM" id="SSF63825">
    <property type="entry name" value="YWTD domain"/>
    <property type="match status" value="1"/>
</dbReference>
<dbReference type="EMBL" id="JAODUO010005416">
    <property type="protein sequence ID" value="KAK2141044.1"/>
    <property type="molecule type" value="Genomic_DNA"/>
</dbReference>
<feature type="signal peptide" evidence="1">
    <location>
        <begin position="1"/>
        <end position="21"/>
    </location>
</feature>
<dbReference type="PANTHER" id="PTHR46513">
    <property type="entry name" value="VITELLOGENIN RECEPTOR-LIKE PROTEIN-RELATED-RELATED"/>
    <property type="match status" value="1"/>
</dbReference>
<dbReference type="InterPro" id="IPR000033">
    <property type="entry name" value="LDLR_classB_rpt"/>
</dbReference>
<protein>
    <submittedName>
        <fullName evidence="2">Uncharacterized protein</fullName>
    </submittedName>
</protein>
<evidence type="ECO:0000313" key="3">
    <source>
        <dbReference type="Proteomes" id="UP001209878"/>
    </source>
</evidence>
<dbReference type="SMART" id="SM00135">
    <property type="entry name" value="LY"/>
    <property type="match status" value="1"/>
</dbReference>
<dbReference type="Proteomes" id="UP001209878">
    <property type="component" value="Unassembled WGS sequence"/>
</dbReference>
<dbReference type="Gene3D" id="2.120.10.30">
    <property type="entry name" value="TolB, C-terminal domain"/>
    <property type="match status" value="1"/>
</dbReference>
<reference evidence="2" key="1">
    <citation type="journal article" date="2023" name="Mol. Biol. Evol.">
        <title>Third-Generation Sequencing Reveals the Adaptive Role of the Epigenome in Three Deep-Sea Polychaetes.</title>
        <authorList>
            <person name="Perez M."/>
            <person name="Aroh O."/>
            <person name="Sun Y."/>
            <person name="Lan Y."/>
            <person name="Juniper S.K."/>
            <person name="Young C.R."/>
            <person name="Angers B."/>
            <person name="Qian P.Y."/>
        </authorList>
    </citation>
    <scope>NUCLEOTIDE SEQUENCE</scope>
    <source>
        <strain evidence="2">R07B-5</strain>
    </source>
</reference>
<keyword evidence="1" id="KW-0732">Signal</keyword>
<organism evidence="2 3">
    <name type="scientific">Ridgeia piscesae</name>
    <name type="common">Tubeworm</name>
    <dbReference type="NCBI Taxonomy" id="27915"/>
    <lineage>
        <taxon>Eukaryota</taxon>
        <taxon>Metazoa</taxon>
        <taxon>Spiralia</taxon>
        <taxon>Lophotrochozoa</taxon>
        <taxon>Annelida</taxon>
        <taxon>Polychaeta</taxon>
        <taxon>Sedentaria</taxon>
        <taxon>Canalipalpata</taxon>
        <taxon>Sabellida</taxon>
        <taxon>Siboglinidae</taxon>
        <taxon>Ridgeia</taxon>
    </lineage>
</organism>
<sequence>MNRTVTLIILCFIFHSQLITIADVGLVGGLAVDPGAGKLYFSIYHEGKIEVVNLNGSGRQTFLSHAASSQAIGIALDLTDGWLFHTLRSPDEIYKARLGDGASVTRIAYNLIAPYGISVNSRNKTLFWTESCECCRHVGSYMKYSYSIVTIIIPHTYTDTCAH</sequence>
<evidence type="ECO:0000256" key="1">
    <source>
        <dbReference type="SAM" id="SignalP"/>
    </source>
</evidence>
<name>A0AAD9IUE5_RIDPI</name>
<proteinExistence type="predicted"/>
<evidence type="ECO:0000313" key="2">
    <source>
        <dbReference type="EMBL" id="KAK2141044.1"/>
    </source>
</evidence>